<dbReference type="AlphaFoldDB" id="A0A454XY29"/>
<organism evidence="1 2">
    <name type="scientific">Pristionchus pacificus</name>
    <name type="common">Parasitic nematode worm</name>
    <dbReference type="NCBI Taxonomy" id="54126"/>
    <lineage>
        <taxon>Eukaryota</taxon>
        <taxon>Metazoa</taxon>
        <taxon>Ecdysozoa</taxon>
        <taxon>Nematoda</taxon>
        <taxon>Chromadorea</taxon>
        <taxon>Rhabditida</taxon>
        <taxon>Rhabditina</taxon>
        <taxon>Diplogasteromorpha</taxon>
        <taxon>Diplogasteroidea</taxon>
        <taxon>Neodiplogasteridae</taxon>
        <taxon>Pristionchus</taxon>
    </lineage>
</organism>
<accession>A0A8R1YHZ6</accession>
<proteinExistence type="predicted"/>
<reference evidence="1" key="2">
    <citation type="submission" date="2022-06" db="UniProtKB">
        <authorList>
            <consortium name="EnsemblMetazoa"/>
        </authorList>
    </citation>
    <scope>IDENTIFICATION</scope>
    <source>
        <strain evidence="1">PS312</strain>
    </source>
</reference>
<protein>
    <submittedName>
        <fullName evidence="1">Uncharacterized protein</fullName>
    </submittedName>
</protein>
<evidence type="ECO:0000313" key="1">
    <source>
        <dbReference type="EnsemblMetazoa" id="PPA19875.1"/>
    </source>
</evidence>
<sequence>MYFFRPLLLTILLITIIFSYAKEEETINENEGEEIRVTEASPYQTDEIELETPQPFQTFDIEVDDATNSIDDNRRDEDTTE</sequence>
<gene>
    <name evidence="1" type="primary">WBGene00109429</name>
</gene>
<dbReference type="Proteomes" id="UP000005239">
    <property type="component" value="Unassembled WGS sequence"/>
</dbReference>
<evidence type="ECO:0000313" key="2">
    <source>
        <dbReference type="Proteomes" id="UP000005239"/>
    </source>
</evidence>
<dbReference type="EnsemblMetazoa" id="PPA19875.1">
    <property type="protein sequence ID" value="PPA19875.1"/>
    <property type="gene ID" value="WBGene00109429"/>
</dbReference>
<keyword evidence="2" id="KW-1185">Reference proteome</keyword>
<reference evidence="2" key="1">
    <citation type="journal article" date="2008" name="Nat. Genet.">
        <title>The Pristionchus pacificus genome provides a unique perspective on nematode lifestyle and parasitism.</title>
        <authorList>
            <person name="Dieterich C."/>
            <person name="Clifton S.W."/>
            <person name="Schuster L.N."/>
            <person name="Chinwalla A."/>
            <person name="Delehaunty K."/>
            <person name="Dinkelacker I."/>
            <person name="Fulton L."/>
            <person name="Fulton R."/>
            <person name="Godfrey J."/>
            <person name="Minx P."/>
            <person name="Mitreva M."/>
            <person name="Roeseler W."/>
            <person name="Tian H."/>
            <person name="Witte H."/>
            <person name="Yang S.P."/>
            <person name="Wilson R.K."/>
            <person name="Sommer R.J."/>
        </authorList>
    </citation>
    <scope>NUCLEOTIDE SEQUENCE [LARGE SCALE GENOMIC DNA]</scope>
    <source>
        <strain evidence="2">PS312</strain>
    </source>
</reference>
<accession>A0A454XY29</accession>
<name>A0A454XY29_PRIPA</name>